<name>A0A1V0SH11_9VIRU</name>
<accession>A0A1V0SH11</accession>
<gene>
    <name evidence="1" type="ORF">Hokovirus_3_224</name>
</gene>
<dbReference type="EMBL" id="KY684105">
    <property type="protein sequence ID" value="ARF10951.1"/>
    <property type="molecule type" value="Genomic_DNA"/>
</dbReference>
<sequence length="235" mass="28314">MNKQNLEIYTLCRSGNHAIIFWLIHNICDIEKLQKYDGMCYWNDDCKLYFYNNCNHINYNYYVDNYNYLIKSYEDINNMNNTNDTNNTNKKIIIVRDYCNFLSSRYQKYNNLLGLNSSYLQNYDDIKNLWIQLCYEIINNNAIGIIYNKWLLDKDYRDNIGKIINIPNINDNITYVSDIGEGSSFIGVKLDDNNNYLKRFNKDLFVNNIELFEKIKYDFENDKDIKYIHDTLFKN</sequence>
<reference evidence="1" key="1">
    <citation type="journal article" date="2017" name="Science">
        <title>Giant viruses with an expanded complement of translation system components.</title>
        <authorList>
            <person name="Schulz F."/>
            <person name="Yutin N."/>
            <person name="Ivanova N.N."/>
            <person name="Ortega D.R."/>
            <person name="Lee T.K."/>
            <person name="Vierheilig J."/>
            <person name="Daims H."/>
            <person name="Horn M."/>
            <person name="Wagner M."/>
            <person name="Jensen G.J."/>
            <person name="Kyrpides N.C."/>
            <person name="Koonin E.V."/>
            <person name="Woyke T."/>
        </authorList>
    </citation>
    <scope>NUCLEOTIDE SEQUENCE</scope>
    <source>
        <strain evidence="1">HKV1</strain>
    </source>
</reference>
<protein>
    <submittedName>
        <fullName evidence="1">Uncharacterized protein</fullName>
    </submittedName>
</protein>
<evidence type="ECO:0000313" key="1">
    <source>
        <dbReference type="EMBL" id="ARF10951.1"/>
    </source>
</evidence>
<proteinExistence type="predicted"/>
<organism evidence="1">
    <name type="scientific">Hokovirus HKV1</name>
    <dbReference type="NCBI Taxonomy" id="1977638"/>
    <lineage>
        <taxon>Viruses</taxon>
        <taxon>Varidnaviria</taxon>
        <taxon>Bamfordvirae</taxon>
        <taxon>Nucleocytoviricota</taxon>
        <taxon>Megaviricetes</taxon>
        <taxon>Imitervirales</taxon>
        <taxon>Mimiviridae</taxon>
        <taxon>Klosneuvirinae</taxon>
        <taxon>Hokovirus</taxon>
    </lineage>
</organism>